<dbReference type="AlphaFoldDB" id="A0A835HEW6"/>
<organism evidence="1 2">
    <name type="scientific">Coptis chinensis</name>
    <dbReference type="NCBI Taxonomy" id="261450"/>
    <lineage>
        <taxon>Eukaryota</taxon>
        <taxon>Viridiplantae</taxon>
        <taxon>Streptophyta</taxon>
        <taxon>Embryophyta</taxon>
        <taxon>Tracheophyta</taxon>
        <taxon>Spermatophyta</taxon>
        <taxon>Magnoliopsida</taxon>
        <taxon>Ranunculales</taxon>
        <taxon>Ranunculaceae</taxon>
        <taxon>Coptidoideae</taxon>
        <taxon>Coptis</taxon>
    </lineage>
</organism>
<evidence type="ECO:0000313" key="2">
    <source>
        <dbReference type="Proteomes" id="UP000631114"/>
    </source>
</evidence>
<keyword evidence="2" id="KW-1185">Reference proteome</keyword>
<dbReference type="Proteomes" id="UP000631114">
    <property type="component" value="Unassembled WGS sequence"/>
</dbReference>
<dbReference type="EMBL" id="JADFTS010000007">
    <property type="protein sequence ID" value="KAF9595588.1"/>
    <property type="molecule type" value="Genomic_DNA"/>
</dbReference>
<sequence length="114" mass="12442">MGAFSYSVIGNRGGGGKFIVAFVPACGEKEYYFGKIACSSYLPPPGAYFSLYGLTRQASFLGGLADIIEKNALLMDQCGEGQAALRLLEEKMVLAREERKENDHEKCSLDYGQN</sequence>
<reference evidence="1 2" key="1">
    <citation type="submission" date="2020-10" db="EMBL/GenBank/DDBJ databases">
        <title>The Coptis chinensis genome and diversification of protoberbering-type alkaloids.</title>
        <authorList>
            <person name="Wang B."/>
            <person name="Shu S."/>
            <person name="Song C."/>
            <person name="Liu Y."/>
        </authorList>
    </citation>
    <scope>NUCLEOTIDE SEQUENCE [LARGE SCALE GENOMIC DNA]</scope>
    <source>
        <strain evidence="1">HL-2020</strain>
        <tissue evidence="1">Leaf</tissue>
    </source>
</reference>
<evidence type="ECO:0000313" key="1">
    <source>
        <dbReference type="EMBL" id="KAF9595588.1"/>
    </source>
</evidence>
<protein>
    <submittedName>
        <fullName evidence="1">Uncharacterized protein</fullName>
    </submittedName>
</protein>
<name>A0A835HEW6_9MAGN</name>
<gene>
    <name evidence="1" type="ORF">IFM89_001060</name>
</gene>
<proteinExistence type="predicted"/>
<accession>A0A835HEW6</accession>
<dbReference type="OrthoDB" id="1431097at2759"/>
<comment type="caution">
    <text evidence="1">The sequence shown here is derived from an EMBL/GenBank/DDBJ whole genome shotgun (WGS) entry which is preliminary data.</text>
</comment>